<evidence type="ECO:0000313" key="3">
    <source>
        <dbReference type="Proteomes" id="UP000481861"/>
    </source>
</evidence>
<dbReference type="AlphaFoldDB" id="A0A7C8I600"/>
<comment type="caution">
    <text evidence="2">The sequence shown here is derived from an EMBL/GenBank/DDBJ whole genome shotgun (WGS) entry which is preliminary data.</text>
</comment>
<dbReference type="Proteomes" id="UP000481861">
    <property type="component" value="Unassembled WGS sequence"/>
</dbReference>
<protein>
    <submittedName>
        <fullName evidence="2">Uncharacterized protein</fullName>
    </submittedName>
</protein>
<dbReference type="OrthoDB" id="3799873at2759"/>
<organism evidence="2 3">
    <name type="scientific">Massariosphaeria phaeospora</name>
    <dbReference type="NCBI Taxonomy" id="100035"/>
    <lineage>
        <taxon>Eukaryota</taxon>
        <taxon>Fungi</taxon>
        <taxon>Dikarya</taxon>
        <taxon>Ascomycota</taxon>
        <taxon>Pezizomycotina</taxon>
        <taxon>Dothideomycetes</taxon>
        <taxon>Pleosporomycetidae</taxon>
        <taxon>Pleosporales</taxon>
        <taxon>Pleosporales incertae sedis</taxon>
        <taxon>Massariosphaeria</taxon>
    </lineage>
</organism>
<feature type="compositionally biased region" description="Basic residues" evidence="1">
    <location>
        <begin position="250"/>
        <end position="261"/>
    </location>
</feature>
<keyword evidence="3" id="KW-1185">Reference proteome</keyword>
<reference evidence="2 3" key="1">
    <citation type="submission" date="2020-01" db="EMBL/GenBank/DDBJ databases">
        <authorList>
            <consortium name="DOE Joint Genome Institute"/>
            <person name="Haridas S."/>
            <person name="Albert R."/>
            <person name="Binder M."/>
            <person name="Bloem J."/>
            <person name="Labutti K."/>
            <person name="Salamov A."/>
            <person name="Andreopoulos B."/>
            <person name="Baker S.E."/>
            <person name="Barry K."/>
            <person name="Bills G."/>
            <person name="Bluhm B.H."/>
            <person name="Cannon C."/>
            <person name="Castanera R."/>
            <person name="Culley D.E."/>
            <person name="Daum C."/>
            <person name="Ezra D."/>
            <person name="Gonzalez J.B."/>
            <person name="Henrissat B."/>
            <person name="Kuo A."/>
            <person name="Liang C."/>
            <person name="Lipzen A."/>
            <person name="Lutzoni F."/>
            <person name="Magnuson J."/>
            <person name="Mondo S."/>
            <person name="Nolan M."/>
            <person name="Ohm R."/>
            <person name="Pangilinan J."/>
            <person name="Park H.-J.H."/>
            <person name="Ramirez L."/>
            <person name="Alfaro M."/>
            <person name="Sun H."/>
            <person name="Tritt A."/>
            <person name="Yoshinaga Y."/>
            <person name="Zwiers L.-H.L."/>
            <person name="Turgeon B.G."/>
            <person name="Goodwin S.B."/>
            <person name="Spatafora J.W."/>
            <person name="Crous P.W."/>
            <person name="Grigoriev I.V."/>
        </authorList>
    </citation>
    <scope>NUCLEOTIDE SEQUENCE [LARGE SCALE GENOMIC DNA]</scope>
    <source>
        <strain evidence="2 3">CBS 611.86</strain>
    </source>
</reference>
<feature type="compositionally biased region" description="Polar residues" evidence="1">
    <location>
        <begin position="127"/>
        <end position="136"/>
    </location>
</feature>
<accession>A0A7C8I600</accession>
<feature type="region of interest" description="Disordered" evidence="1">
    <location>
        <begin position="237"/>
        <end position="261"/>
    </location>
</feature>
<feature type="region of interest" description="Disordered" evidence="1">
    <location>
        <begin position="125"/>
        <end position="160"/>
    </location>
</feature>
<name>A0A7C8I600_9PLEO</name>
<sequence length="261" mass="28947">MTHNGSYHREDALEYNHLRARILANAPILHGASPRVLHHGYTVITSRETSFGSGDRVQATLAAYSGPSGSTEGILLRKTGMKNRRVDALRDLLEGMEQDIGLYLHSSVVGGKVGYPSEIPDCDRTPTAKNSQTNVGQHFPASSYFPGSSLPRTPSPPLNTLESRLAWKEQPTPPAIQRTRSTPVVIPAIFREQPKATGHHHGDLVESLPAVSPLAYRPYRKPLSPIYRDGYEPYRKPIQVEPRLMSPTKDHRKPSQRRGLP</sequence>
<gene>
    <name evidence="2" type="ORF">BDV95DRAFT_596669</name>
</gene>
<evidence type="ECO:0000313" key="2">
    <source>
        <dbReference type="EMBL" id="KAF2868991.1"/>
    </source>
</evidence>
<dbReference type="EMBL" id="JAADJZ010000017">
    <property type="protein sequence ID" value="KAF2868991.1"/>
    <property type="molecule type" value="Genomic_DNA"/>
</dbReference>
<proteinExistence type="predicted"/>
<evidence type="ECO:0000256" key="1">
    <source>
        <dbReference type="SAM" id="MobiDB-lite"/>
    </source>
</evidence>